<gene>
    <name evidence="2" type="ORF">J0A66_07380</name>
</gene>
<dbReference type="RefSeq" id="WP_206573148.1">
    <property type="nucleotide sequence ID" value="NZ_JAFKCV010000003.1"/>
</dbReference>
<proteinExistence type="predicted"/>
<dbReference type="PANTHER" id="PTHR43781:SF1">
    <property type="entry name" value="SACCHAROPINE DEHYDROGENASE"/>
    <property type="match status" value="1"/>
</dbReference>
<name>A0A939DNJ3_9ALTE</name>
<accession>A0A939DNJ3</accession>
<dbReference type="InterPro" id="IPR036291">
    <property type="entry name" value="NAD(P)-bd_dom_sf"/>
</dbReference>
<feature type="domain" description="Saccharopine dehydrogenase NADP binding" evidence="1">
    <location>
        <begin position="6"/>
        <end position="123"/>
    </location>
</feature>
<dbReference type="InterPro" id="IPR005097">
    <property type="entry name" value="Sacchrp_dh_NADP-bd"/>
</dbReference>
<dbReference type="Pfam" id="PF03435">
    <property type="entry name" value="Sacchrp_dh_NADP"/>
    <property type="match status" value="1"/>
</dbReference>
<dbReference type="EMBL" id="JAFKCV010000003">
    <property type="protein sequence ID" value="MBN7825041.1"/>
    <property type="molecule type" value="Genomic_DNA"/>
</dbReference>
<dbReference type="Proteomes" id="UP000664654">
    <property type="component" value="Unassembled WGS sequence"/>
</dbReference>
<organism evidence="2 3">
    <name type="scientific">Bowmanella dokdonensis</name>
    <dbReference type="NCBI Taxonomy" id="751969"/>
    <lineage>
        <taxon>Bacteria</taxon>
        <taxon>Pseudomonadati</taxon>
        <taxon>Pseudomonadota</taxon>
        <taxon>Gammaproteobacteria</taxon>
        <taxon>Alteromonadales</taxon>
        <taxon>Alteromonadaceae</taxon>
        <taxon>Bowmanella</taxon>
    </lineage>
</organism>
<dbReference type="SUPFAM" id="SSF51735">
    <property type="entry name" value="NAD(P)-binding Rossmann-fold domains"/>
    <property type="match status" value="1"/>
</dbReference>
<comment type="caution">
    <text evidence="2">The sequence shown here is derived from an EMBL/GenBank/DDBJ whole genome shotgun (WGS) entry which is preliminary data.</text>
</comment>
<reference evidence="2" key="1">
    <citation type="submission" date="2021-03" db="EMBL/GenBank/DDBJ databases">
        <title>novel species isolated from a fishpond in China.</title>
        <authorList>
            <person name="Lu H."/>
            <person name="Cai Z."/>
        </authorList>
    </citation>
    <scope>NUCLEOTIDE SEQUENCE</scope>
    <source>
        <strain evidence="2">JCM 30855</strain>
    </source>
</reference>
<dbReference type="Gene3D" id="3.40.50.720">
    <property type="entry name" value="NAD(P)-binding Rossmann-like Domain"/>
    <property type="match status" value="1"/>
</dbReference>
<sequence>MQRNWMIYGANGYSASLIAREAKARGMQPILAGRSGEKIKALADELALPSRVFDLSDGQAVRQALNDVDLVLHCAGPFSSTSQPMLDACLDTATHYFDITGEIAVFEQCHSTDTDKRAREAGILVCPGVGFDVVPTDCLAAKLKQALPSATHLELAYKAGKHLSPGTAKTMAEGMGELCKVRENGRIKGIYSRTRQIDFGQGERLAMTIPWGDVSTAYHSTGIPNVAVYVPVSPNTVKRVHRMQKFRWFWSLSWVQAWSKKQVDKRIKGPSEEVRRESPTILWGQVWDEQGNRKTARFITPNGYDLTISAPLAMIQALMAGEVSGQGCTTPSKMMGADFVWRLPGVTQLEWLSE</sequence>
<evidence type="ECO:0000313" key="3">
    <source>
        <dbReference type="Proteomes" id="UP000664654"/>
    </source>
</evidence>
<dbReference type="PANTHER" id="PTHR43781">
    <property type="entry name" value="SACCHAROPINE DEHYDROGENASE"/>
    <property type="match status" value="1"/>
</dbReference>
<dbReference type="AlphaFoldDB" id="A0A939DNJ3"/>
<evidence type="ECO:0000313" key="2">
    <source>
        <dbReference type="EMBL" id="MBN7825041.1"/>
    </source>
</evidence>
<keyword evidence="3" id="KW-1185">Reference proteome</keyword>
<evidence type="ECO:0000259" key="1">
    <source>
        <dbReference type="Pfam" id="PF03435"/>
    </source>
</evidence>
<protein>
    <submittedName>
        <fullName evidence="2">Saccharopine dehydrogenase NADP-binding domain-containing protein</fullName>
    </submittedName>
</protein>